<feature type="coiled-coil region" evidence="1">
    <location>
        <begin position="4"/>
        <end position="31"/>
    </location>
</feature>
<protein>
    <submittedName>
        <fullName evidence="2">Uncharacterized protein</fullName>
    </submittedName>
</protein>
<name>A0A9Q4DJU2_ACTPL</name>
<dbReference type="AlphaFoldDB" id="A0A9Q4DJU2"/>
<dbReference type="Proteomes" id="UP001077788">
    <property type="component" value="Unassembled WGS sequence"/>
</dbReference>
<sequence length="72" mass="8780">MQNIREHRQAAQRKRVELTSLEQEINEDREAHLESVNMHLERLLDKVDQDLALLRHMDYHYRTRNMSARARI</sequence>
<evidence type="ECO:0000313" key="2">
    <source>
        <dbReference type="EMBL" id="MCY6524826.1"/>
    </source>
</evidence>
<evidence type="ECO:0000256" key="1">
    <source>
        <dbReference type="SAM" id="Coils"/>
    </source>
</evidence>
<accession>A0A9Q4DJU2</accession>
<reference evidence="2" key="2">
    <citation type="submission" date="2022-12" db="EMBL/GenBank/DDBJ databases">
        <authorList>
            <person name="Kardos G."/>
            <person name="Sarkozi R."/>
            <person name="Laczko L."/>
            <person name="Marton S."/>
            <person name="Makrai L."/>
            <person name="Banyai K."/>
            <person name="Fodor L."/>
        </authorList>
    </citation>
    <scope>NUCLEOTIDE SEQUENCE</scope>
    <source>
        <strain evidence="2">84/14</strain>
    </source>
</reference>
<evidence type="ECO:0000313" key="3">
    <source>
        <dbReference type="Proteomes" id="UP001077788"/>
    </source>
</evidence>
<keyword evidence="1" id="KW-0175">Coiled coil</keyword>
<proteinExistence type="predicted"/>
<feature type="non-terminal residue" evidence="2">
    <location>
        <position position="72"/>
    </location>
</feature>
<dbReference type="EMBL" id="JAPQFC010000326">
    <property type="protein sequence ID" value="MCY6524826.1"/>
    <property type="molecule type" value="Genomic_DNA"/>
</dbReference>
<reference evidence="2" key="1">
    <citation type="journal article" date="2021" name="Vet Sci">
        <title>O-Serogroups and Pathovirotypes of Escherichia coli Isolated from Post-Weaning Piglets Showing Diarrhoea and/or Oedema in South Korea.</title>
        <authorList>
            <person name="Byun J.W."/>
            <person name="Moon B.Y."/>
            <person name="Do K.H."/>
            <person name="Lee K."/>
            <person name="Lee H.Y."/>
            <person name="Kim W.I."/>
            <person name="So B."/>
            <person name="Lee W.K."/>
        </authorList>
    </citation>
    <scope>NUCLEOTIDE SEQUENCE</scope>
    <source>
        <strain evidence="2">84/14</strain>
    </source>
</reference>
<gene>
    <name evidence="2" type="ORF">OYG11_11495</name>
</gene>
<dbReference type="RefSeq" id="WP_267991945.1">
    <property type="nucleotide sequence ID" value="NZ_JAPQFC010000326.1"/>
</dbReference>
<comment type="caution">
    <text evidence="2">The sequence shown here is derived from an EMBL/GenBank/DDBJ whole genome shotgun (WGS) entry which is preliminary data.</text>
</comment>
<organism evidence="2 3">
    <name type="scientific">Actinobacillus pleuropneumoniae</name>
    <name type="common">Haemophilus pleuropneumoniae</name>
    <dbReference type="NCBI Taxonomy" id="715"/>
    <lineage>
        <taxon>Bacteria</taxon>
        <taxon>Pseudomonadati</taxon>
        <taxon>Pseudomonadota</taxon>
        <taxon>Gammaproteobacteria</taxon>
        <taxon>Pasteurellales</taxon>
        <taxon>Pasteurellaceae</taxon>
        <taxon>Actinobacillus</taxon>
    </lineage>
</organism>